<dbReference type="Proteomes" id="UP000005309">
    <property type="component" value="Unassembled WGS sequence"/>
</dbReference>
<comment type="catalytic activity">
    <reaction evidence="14">
        <text>2 D-alanine + ATP = D-alanyl-D-alanine + ADP + phosphate + H(+)</text>
        <dbReference type="Rhea" id="RHEA:11224"/>
        <dbReference type="ChEBI" id="CHEBI:15378"/>
        <dbReference type="ChEBI" id="CHEBI:30616"/>
        <dbReference type="ChEBI" id="CHEBI:43474"/>
        <dbReference type="ChEBI" id="CHEBI:57416"/>
        <dbReference type="ChEBI" id="CHEBI:57822"/>
        <dbReference type="ChEBI" id="CHEBI:456216"/>
        <dbReference type="EC" id="6.3.2.4"/>
    </reaction>
</comment>
<evidence type="ECO:0000256" key="12">
    <source>
        <dbReference type="ARBA" id="ARBA00047833"/>
    </source>
</evidence>
<comment type="similarity">
    <text evidence="13">Belongs to the MurCDEF family.</text>
</comment>
<dbReference type="InterPro" id="IPR005758">
    <property type="entry name" value="UDP-N-AcMur_Ala_ligase_MurC"/>
</dbReference>
<keyword evidence="11 14" id="KW-0961">Cell wall biogenesis/degradation</keyword>
<organism evidence="16 17">
    <name type="scientific">Selenomonas flueggei ATCC 43531</name>
    <dbReference type="NCBI Taxonomy" id="638302"/>
    <lineage>
        <taxon>Bacteria</taxon>
        <taxon>Bacillati</taxon>
        <taxon>Bacillota</taxon>
        <taxon>Negativicutes</taxon>
        <taxon>Selenomonadales</taxon>
        <taxon>Selenomonadaceae</taxon>
        <taxon>Selenomonas</taxon>
    </lineage>
</organism>
<keyword evidence="5 13" id="KW-0132">Cell division</keyword>
<comment type="similarity">
    <text evidence="14">Belongs to the D-alanine--D-alanine ligase family.</text>
</comment>
<name>C4V3X9_9FIRM</name>
<dbReference type="SUPFAM" id="SSF56059">
    <property type="entry name" value="Glutathione synthetase ATP-binding domain-like"/>
    <property type="match status" value="1"/>
</dbReference>
<keyword evidence="8 14" id="KW-0133">Cell shape</keyword>
<dbReference type="Pfam" id="PF02875">
    <property type="entry name" value="Mur_ligase_C"/>
    <property type="match status" value="1"/>
</dbReference>
<evidence type="ECO:0000256" key="14">
    <source>
        <dbReference type="HAMAP-Rule" id="MF_00047"/>
    </source>
</evidence>
<dbReference type="InterPro" id="IPR036565">
    <property type="entry name" value="Mur-like_cat_sf"/>
</dbReference>
<dbReference type="GO" id="GO:0005524">
    <property type="term" value="F:ATP binding"/>
    <property type="evidence" value="ECO:0007669"/>
    <property type="project" value="UniProtKB-UniRule"/>
</dbReference>
<dbReference type="InterPro" id="IPR011095">
    <property type="entry name" value="Dala_Dala_lig_C"/>
</dbReference>
<dbReference type="Pfam" id="PF01225">
    <property type="entry name" value="Mur_ligase"/>
    <property type="match status" value="1"/>
</dbReference>
<sequence length="785" mass="84149">MKALLKELKGIQKIHFVGIGGAGMSPLAKILLQLGYTVSGSDTGDSPLIGELARLGAHVWTDGQHAEHVRGADAIVVSTAIPYDNPEVIAAWDLRIPKLHRSDINAALVNEYDGIAVAGSHGKTTTTSMIGVTLDHVGASPTIIVGGEVPDLGTNAKLGTSRYLVSEADESDGSFLKLRPHIAVVTNVEDDHMDHYGTMEKIIAAFRQFIEQVDTDGAAVLCFENANLRNIARETKRCVVSYAIDYEADYRASDIETRGSLISFTVHERGAEMGHISLNIPGRHNVLNALACIAVARLVGVEFPAIRAALAQFHGAKRRFQTKGKERGVWVVDDYAHHPTEISVTLAAARQTNPERLICVFQPHRYSRTQLLREEFGRCFADADLLLLTDIYAAGEAPIPGISGETVMEEVAKQTGQDAVYLPDRADLERYLAQQVRAGDLVITMGAGNILEVGEALVAQLRAGTAGTAGITESDAHPIVVVMGGPSSEAEVSRRSGGAILQALLSKGYPAVGMELNPATFAEEIQALHPAIVFNALHGKYGEDGILQGTLDMLGIPYTGSGVRAAALTMDKITAKRVLAAEGIPTPRCMSFYASERTEHTPQEIRAAFSLPLVVKAPEQGSSIGVYIVAADKELVPALDAAFTYGDEVLVEEYIEGRELSVVVWGSPAAAEVMPIIEIEVPSGRYDYESKYTPGGVTHLVPAPISAECRREVEQLARRAYAACGCNGLARVDLLLSAENQPYVIELNAVPGMTETSLVPDAARAVGIDFPELCEKILALAGYHR</sequence>
<dbReference type="AlphaFoldDB" id="C4V3X9"/>
<evidence type="ECO:0000256" key="8">
    <source>
        <dbReference type="ARBA" id="ARBA00022960"/>
    </source>
</evidence>
<dbReference type="PROSITE" id="PS50975">
    <property type="entry name" value="ATP_GRASP"/>
    <property type="match status" value="1"/>
</dbReference>
<feature type="domain" description="ATP-grasp" evidence="15">
    <location>
        <begin position="576"/>
        <end position="779"/>
    </location>
</feature>
<dbReference type="SUPFAM" id="SSF51984">
    <property type="entry name" value="MurCD N-terminal domain"/>
    <property type="match status" value="1"/>
</dbReference>
<evidence type="ECO:0000256" key="10">
    <source>
        <dbReference type="ARBA" id="ARBA00023306"/>
    </source>
</evidence>
<dbReference type="InterPro" id="IPR000713">
    <property type="entry name" value="Mur_ligase_N"/>
</dbReference>
<dbReference type="EC" id="6.3.2.8" evidence="13"/>
<dbReference type="InterPro" id="IPR011761">
    <property type="entry name" value="ATP-grasp"/>
</dbReference>
<dbReference type="GO" id="GO:0051301">
    <property type="term" value="P:cell division"/>
    <property type="evidence" value="ECO:0007669"/>
    <property type="project" value="UniProtKB-KW"/>
</dbReference>
<dbReference type="SUPFAM" id="SSF53244">
    <property type="entry name" value="MurD-like peptide ligases, peptide-binding domain"/>
    <property type="match status" value="1"/>
</dbReference>
<dbReference type="GO" id="GO:0071555">
    <property type="term" value="P:cell wall organization"/>
    <property type="evidence" value="ECO:0007669"/>
    <property type="project" value="UniProtKB-KW"/>
</dbReference>
<dbReference type="Gene3D" id="3.40.50.20">
    <property type="match status" value="1"/>
</dbReference>
<dbReference type="NCBIfam" id="NF002378">
    <property type="entry name" value="PRK01372.1"/>
    <property type="match status" value="1"/>
</dbReference>
<dbReference type="eggNOG" id="COG0773">
    <property type="taxonomic scope" value="Bacteria"/>
</dbReference>
<dbReference type="eggNOG" id="COG1181">
    <property type="taxonomic scope" value="Bacteria"/>
</dbReference>
<evidence type="ECO:0000256" key="9">
    <source>
        <dbReference type="ARBA" id="ARBA00022984"/>
    </source>
</evidence>
<dbReference type="SMART" id="SM01209">
    <property type="entry name" value="GARS_A"/>
    <property type="match status" value="1"/>
</dbReference>
<dbReference type="InterPro" id="IPR005905">
    <property type="entry name" value="D_ala_D_ala"/>
</dbReference>
<dbReference type="NCBIfam" id="TIGR01082">
    <property type="entry name" value="murC"/>
    <property type="match status" value="1"/>
</dbReference>
<dbReference type="UniPathway" id="UPA00219"/>
<keyword evidence="7 13" id="KW-0067">ATP-binding</keyword>
<evidence type="ECO:0000256" key="2">
    <source>
        <dbReference type="ARBA" id="ARBA00004752"/>
    </source>
</evidence>
<dbReference type="GO" id="GO:0008360">
    <property type="term" value="P:regulation of cell shape"/>
    <property type="evidence" value="ECO:0007669"/>
    <property type="project" value="UniProtKB-KW"/>
</dbReference>
<evidence type="ECO:0000256" key="5">
    <source>
        <dbReference type="ARBA" id="ARBA00022618"/>
    </source>
</evidence>
<dbReference type="GO" id="GO:0009252">
    <property type="term" value="P:peptidoglycan biosynthetic process"/>
    <property type="evidence" value="ECO:0007669"/>
    <property type="project" value="UniProtKB-UniRule"/>
</dbReference>
<dbReference type="Gene3D" id="3.40.50.720">
    <property type="entry name" value="NAD(P)-binding Rossmann-like Domain"/>
    <property type="match status" value="1"/>
</dbReference>
<dbReference type="InterPro" id="IPR016185">
    <property type="entry name" value="PreATP-grasp_dom_sf"/>
</dbReference>
<dbReference type="InterPro" id="IPR011127">
    <property type="entry name" value="Dala_Dala_lig_N"/>
</dbReference>
<evidence type="ECO:0000256" key="6">
    <source>
        <dbReference type="ARBA" id="ARBA00022741"/>
    </source>
</evidence>
<gene>
    <name evidence="13 16" type="primary">murC</name>
    <name evidence="14" type="synonym">ddl</name>
    <name evidence="16" type="ORF">HMPREF0908_1223</name>
</gene>
<evidence type="ECO:0000256" key="3">
    <source>
        <dbReference type="ARBA" id="ARBA00022490"/>
    </source>
</evidence>
<evidence type="ECO:0000256" key="7">
    <source>
        <dbReference type="ARBA" id="ARBA00022840"/>
    </source>
</evidence>
<dbReference type="PANTHER" id="PTHR43445:SF3">
    <property type="entry name" value="UDP-N-ACETYLMURAMATE--L-ALANINE LIGASE"/>
    <property type="match status" value="1"/>
</dbReference>
<dbReference type="InterPro" id="IPR013221">
    <property type="entry name" value="Mur_ligase_cen"/>
</dbReference>
<dbReference type="STRING" id="638302.HMPREF0908_1223"/>
<comment type="function">
    <text evidence="14">Cell wall formation.</text>
</comment>
<dbReference type="InterPro" id="IPR050061">
    <property type="entry name" value="MurCDEF_pg_biosynth"/>
</dbReference>
<dbReference type="HOGENOM" id="CLU_019395_0_0_9"/>
<dbReference type="Gene3D" id="3.30.1490.20">
    <property type="entry name" value="ATP-grasp fold, A domain"/>
    <property type="match status" value="1"/>
</dbReference>
<dbReference type="PROSITE" id="PS00843">
    <property type="entry name" value="DALA_DALA_LIGASE_1"/>
    <property type="match status" value="1"/>
</dbReference>
<dbReference type="Pfam" id="PF01820">
    <property type="entry name" value="Dala_Dala_lig_N"/>
    <property type="match status" value="1"/>
</dbReference>
<dbReference type="HAMAP" id="MF_00046">
    <property type="entry name" value="MurC"/>
    <property type="match status" value="1"/>
</dbReference>
<dbReference type="Gene3D" id="3.30.470.20">
    <property type="entry name" value="ATP-grasp fold, B domain"/>
    <property type="match status" value="1"/>
</dbReference>
<dbReference type="InterPro" id="IPR004101">
    <property type="entry name" value="Mur_ligase_C"/>
</dbReference>
<keyword evidence="10 13" id="KW-0131">Cell cycle</keyword>
<dbReference type="SUPFAM" id="SSF52440">
    <property type="entry name" value="PreATP-grasp domain"/>
    <property type="match status" value="1"/>
</dbReference>
<keyword evidence="6 13" id="KW-0547">Nucleotide-binding</keyword>
<dbReference type="Pfam" id="PF08245">
    <property type="entry name" value="Mur_ligase_M"/>
    <property type="match status" value="1"/>
</dbReference>
<reference evidence="16 17" key="1">
    <citation type="submission" date="2009-04" db="EMBL/GenBank/DDBJ databases">
        <authorList>
            <person name="Qin X."/>
            <person name="Bachman B."/>
            <person name="Battles P."/>
            <person name="Bell A."/>
            <person name="Bess C."/>
            <person name="Bickham C."/>
            <person name="Chaboub L."/>
            <person name="Chen D."/>
            <person name="Coyle M."/>
            <person name="Deiros D.R."/>
            <person name="Dinh H."/>
            <person name="Forbes L."/>
            <person name="Fowler G."/>
            <person name="Francisco L."/>
            <person name="Fu Q."/>
            <person name="Gubbala S."/>
            <person name="Hale W."/>
            <person name="Han Y."/>
            <person name="Hemphill L."/>
            <person name="Highlander S.K."/>
            <person name="Hirani K."/>
            <person name="Hogues M."/>
            <person name="Jackson L."/>
            <person name="Jakkamsetti A."/>
            <person name="Javaid M."/>
            <person name="Jiang H."/>
            <person name="Korchina V."/>
            <person name="Kovar C."/>
            <person name="Lara F."/>
            <person name="Lee S."/>
            <person name="Mata R."/>
            <person name="Mathew T."/>
            <person name="Moen C."/>
            <person name="Morales K."/>
            <person name="Munidasa M."/>
            <person name="Nazareth L."/>
            <person name="Ngo R."/>
            <person name="Nguyen L."/>
            <person name="Okwuonu G."/>
            <person name="Ongeri F."/>
            <person name="Patil S."/>
            <person name="Petrosino J."/>
            <person name="Pham C."/>
            <person name="Pham P."/>
            <person name="Pu L.-L."/>
            <person name="Puazo M."/>
            <person name="Raj R."/>
            <person name="Reid J."/>
            <person name="Rouhana J."/>
            <person name="Saada N."/>
            <person name="Shang Y."/>
            <person name="Simmons D."/>
            <person name="Thornton R."/>
            <person name="Warren J."/>
            <person name="Weissenberger G."/>
            <person name="Zhang J."/>
            <person name="Zhang L."/>
            <person name="Zhou C."/>
            <person name="Zhu D."/>
            <person name="Muzny D."/>
            <person name="Worley K."/>
            <person name="Gibbs R."/>
        </authorList>
    </citation>
    <scope>NUCLEOTIDE SEQUENCE [LARGE SCALE GENOMIC DNA]</scope>
    <source>
        <strain evidence="16 17">ATCC 43531</strain>
    </source>
</reference>
<dbReference type="NCBIfam" id="TIGR01205">
    <property type="entry name" value="D_ala_D_alaTIGR"/>
    <property type="match status" value="1"/>
</dbReference>
<evidence type="ECO:0000313" key="16">
    <source>
        <dbReference type="EMBL" id="EEQ48243.1"/>
    </source>
</evidence>
<dbReference type="PANTHER" id="PTHR43445">
    <property type="entry name" value="UDP-N-ACETYLMURAMATE--L-ALANINE LIGASE-RELATED"/>
    <property type="match status" value="1"/>
</dbReference>
<evidence type="ECO:0000256" key="1">
    <source>
        <dbReference type="ARBA" id="ARBA00004496"/>
    </source>
</evidence>
<evidence type="ECO:0000259" key="15">
    <source>
        <dbReference type="PROSITE" id="PS50975"/>
    </source>
</evidence>
<proteinExistence type="inferred from homology"/>
<keyword evidence="4 14" id="KW-0436">Ligase</keyword>
<dbReference type="GO" id="GO:0005737">
    <property type="term" value="C:cytoplasm"/>
    <property type="evidence" value="ECO:0007669"/>
    <property type="project" value="UniProtKB-SubCell"/>
</dbReference>
<protein>
    <recommendedName>
        <fullName evidence="13 14">Multifunctional fusion protein</fullName>
    </recommendedName>
    <domain>
        <recommendedName>
            <fullName evidence="14">D-alanine--D-alanine ligase</fullName>
            <ecNumber evidence="14">6.3.2.4</ecNumber>
        </recommendedName>
        <alternativeName>
            <fullName evidence="14">D-Ala-D-Ala ligase</fullName>
        </alternativeName>
        <alternativeName>
            <fullName evidence="14">D-alanylalanine synthetase</fullName>
        </alternativeName>
    </domain>
    <domain>
        <recommendedName>
            <fullName evidence="13">UDP-N-acetylmuramate--L-alanine ligase</fullName>
            <ecNumber evidence="13">6.3.2.8</ecNumber>
        </recommendedName>
        <alternativeName>
            <fullName evidence="13">UDP-N-acetylmuramoyl-L-alanine synthetase</fullName>
        </alternativeName>
    </domain>
</protein>
<keyword evidence="3 14" id="KW-0963">Cytoplasm</keyword>
<dbReference type="EMBL" id="ACLA01000020">
    <property type="protein sequence ID" value="EEQ48243.1"/>
    <property type="molecule type" value="Genomic_DNA"/>
</dbReference>
<dbReference type="Gene3D" id="3.90.190.20">
    <property type="entry name" value="Mur ligase, C-terminal domain"/>
    <property type="match status" value="1"/>
</dbReference>
<evidence type="ECO:0000256" key="4">
    <source>
        <dbReference type="ARBA" id="ARBA00022598"/>
    </source>
</evidence>
<dbReference type="Gene3D" id="3.40.1190.10">
    <property type="entry name" value="Mur-like, catalytic domain"/>
    <property type="match status" value="1"/>
</dbReference>
<dbReference type="EC" id="6.3.2.4" evidence="14"/>
<comment type="subcellular location">
    <subcellularLocation>
        <location evidence="1 14">Cytoplasm</location>
    </subcellularLocation>
</comment>
<dbReference type="HAMAP" id="MF_00047">
    <property type="entry name" value="Dala_Dala_lig"/>
    <property type="match status" value="1"/>
</dbReference>
<dbReference type="GO" id="GO:0008716">
    <property type="term" value="F:D-alanine-D-alanine ligase activity"/>
    <property type="evidence" value="ECO:0007669"/>
    <property type="project" value="UniProtKB-UniRule"/>
</dbReference>
<dbReference type="Pfam" id="PF07478">
    <property type="entry name" value="Dala_Dala_lig_C"/>
    <property type="match status" value="1"/>
</dbReference>
<keyword evidence="9 14" id="KW-0573">Peptidoglycan synthesis</keyword>
<dbReference type="GO" id="GO:0008763">
    <property type="term" value="F:UDP-N-acetylmuramate-L-alanine ligase activity"/>
    <property type="evidence" value="ECO:0007669"/>
    <property type="project" value="UniProtKB-UniRule"/>
</dbReference>
<dbReference type="InterPro" id="IPR013815">
    <property type="entry name" value="ATP_grasp_subdomain_1"/>
</dbReference>
<feature type="binding site" evidence="13">
    <location>
        <begin position="119"/>
        <end position="125"/>
    </location>
    <ligand>
        <name>ATP</name>
        <dbReference type="ChEBI" id="CHEBI:30616"/>
    </ligand>
</feature>
<evidence type="ECO:0000313" key="17">
    <source>
        <dbReference type="Proteomes" id="UP000005309"/>
    </source>
</evidence>
<dbReference type="InterPro" id="IPR000291">
    <property type="entry name" value="D-Ala_lig_Van_CS"/>
</dbReference>
<dbReference type="SUPFAM" id="SSF53623">
    <property type="entry name" value="MurD-like peptide ligases, catalytic domain"/>
    <property type="match status" value="1"/>
</dbReference>
<comment type="pathway">
    <text evidence="2 14">Cell wall biogenesis; peptidoglycan biosynthesis.</text>
</comment>
<comment type="catalytic activity">
    <reaction evidence="12 13">
        <text>UDP-N-acetyl-alpha-D-muramate + L-alanine + ATP = UDP-N-acetyl-alpha-D-muramoyl-L-alanine + ADP + phosphate + H(+)</text>
        <dbReference type="Rhea" id="RHEA:23372"/>
        <dbReference type="ChEBI" id="CHEBI:15378"/>
        <dbReference type="ChEBI" id="CHEBI:30616"/>
        <dbReference type="ChEBI" id="CHEBI:43474"/>
        <dbReference type="ChEBI" id="CHEBI:57972"/>
        <dbReference type="ChEBI" id="CHEBI:70757"/>
        <dbReference type="ChEBI" id="CHEBI:83898"/>
        <dbReference type="ChEBI" id="CHEBI:456216"/>
        <dbReference type="EC" id="6.3.2.8"/>
    </reaction>
</comment>
<keyword evidence="17" id="KW-1185">Reference proteome</keyword>
<comment type="caution">
    <text evidence="16">The sequence shown here is derived from an EMBL/GenBank/DDBJ whole genome shotgun (WGS) entry which is preliminary data.</text>
</comment>
<evidence type="ECO:0000256" key="13">
    <source>
        <dbReference type="HAMAP-Rule" id="MF_00046"/>
    </source>
</evidence>
<evidence type="ECO:0000256" key="11">
    <source>
        <dbReference type="ARBA" id="ARBA00023316"/>
    </source>
</evidence>
<dbReference type="GO" id="GO:0046872">
    <property type="term" value="F:metal ion binding"/>
    <property type="evidence" value="ECO:0007669"/>
    <property type="project" value="InterPro"/>
</dbReference>
<accession>C4V3X9</accession>
<dbReference type="InterPro" id="IPR036615">
    <property type="entry name" value="Mur_ligase_C_dom_sf"/>
</dbReference>